<dbReference type="CDD" id="cd00383">
    <property type="entry name" value="trans_reg_C"/>
    <property type="match status" value="1"/>
</dbReference>
<dbReference type="InterPro" id="IPR001789">
    <property type="entry name" value="Sig_transdc_resp-reg_receiver"/>
</dbReference>
<feature type="modified residue" description="4-aspartylphosphate" evidence="8">
    <location>
        <position position="51"/>
    </location>
</feature>
<keyword evidence="13" id="KW-1185">Reference proteome</keyword>
<dbReference type="PANTHER" id="PTHR48111:SF35">
    <property type="entry name" value="TRANSCRIPTIONAL REGULATORY PROTEIN QSEB"/>
    <property type="match status" value="1"/>
</dbReference>
<evidence type="ECO:0000256" key="2">
    <source>
        <dbReference type="ARBA" id="ARBA00022490"/>
    </source>
</evidence>
<dbReference type="InterPro" id="IPR036388">
    <property type="entry name" value="WH-like_DNA-bd_sf"/>
</dbReference>
<dbReference type="RefSeq" id="WP_111538561.1">
    <property type="nucleotide sequence ID" value="NZ_QKZL01000022.1"/>
</dbReference>
<organism evidence="12 13">
    <name type="scientific">Palleronia aestuarii</name>
    <dbReference type="NCBI Taxonomy" id="568105"/>
    <lineage>
        <taxon>Bacteria</taxon>
        <taxon>Pseudomonadati</taxon>
        <taxon>Pseudomonadota</taxon>
        <taxon>Alphaproteobacteria</taxon>
        <taxon>Rhodobacterales</taxon>
        <taxon>Roseobacteraceae</taxon>
        <taxon>Palleronia</taxon>
    </lineage>
</organism>
<dbReference type="InterPro" id="IPR039420">
    <property type="entry name" value="WalR-like"/>
</dbReference>
<dbReference type="OrthoDB" id="9802426at2"/>
<gene>
    <name evidence="12" type="ORF">LX81_03513</name>
</gene>
<dbReference type="Proteomes" id="UP000248916">
    <property type="component" value="Unassembled WGS sequence"/>
</dbReference>
<evidence type="ECO:0000256" key="7">
    <source>
        <dbReference type="ARBA" id="ARBA00023163"/>
    </source>
</evidence>
<keyword evidence="5" id="KW-0805">Transcription regulation</keyword>
<accession>A0A2W7NI30</accession>
<evidence type="ECO:0000313" key="13">
    <source>
        <dbReference type="Proteomes" id="UP000248916"/>
    </source>
</evidence>
<evidence type="ECO:0000256" key="9">
    <source>
        <dbReference type="PROSITE-ProRule" id="PRU01091"/>
    </source>
</evidence>
<evidence type="ECO:0000256" key="1">
    <source>
        <dbReference type="ARBA" id="ARBA00004496"/>
    </source>
</evidence>
<reference evidence="12 13" key="1">
    <citation type="submission" date="2018-06" db="EMBL/GenBank/DDBJ databases">
        <title>Genomic Encyclopedia of Archaeal and Bacterial Type Strains, Phase II (KMG-II): from individual species to whole genera.</title>
        <authorList>
            <person name="Goeker M."/>
        </authorList>
    </citation>
    <scope>NUCLEOTIDE SEQUENCE [LARGE SCALE GENOMIC DNA]</scope>
    <source>
        <strain evidence="12 13">DSM 22009</strain>
    </source>
</reference>
<dbReference type="GO" id="GO:0000156">
    <property type="term" value="F:phosphorelay response regulator activity"/>
    <property type="evidence" value="ECO:0007669"/>
    <property type="project" value="TreeGrafter"/>
</dbReference>
<dbReference type="SMART" id="SM00448">
    <property type="entry name" value="REC"/>
    <property type="match status" value="1"/>
</dbReference>
<keyword evidence="2" id="KW-0963">Cytoplasm</keyword>
<dbReference type="CDD" id="cd17624">
    <property type="entry name" value="REC_OmpR_PmrA-like"/>
    <property type="match status" value="1"/>
</dbReference>
<dbReference type="PROSITE" id="PS51755">
    <property type="entry name" value="OMPR_PHOB"/>
    <property type="match status" value="1"/>
</dbReference>
<dbReference type="GO" id="GO:0000976">
    <property type="term" value="F:transcription cis-regulatory region binding"/>
    <property type="evidence" value="ECO:0007669"/>
    <property type="project" value="TreeGrafter"/>
</dbReference>
<dbReference type="SUPFAM" id="SSF52172">
    <property type="entry name" value="CheY-like"/>
    <property type="match status" value="1"/>
</dbReference>
<evidence type="ECO:0000256" key="4">
    <source>
        <dbReference type="ARBA" id="ARBA00023012"/>
    </source>
</evidence>
<dbReference type="Pfam" id="PF00072">
    <property type="entry name" value="Response_reg"/>
    <property type="match status" value="1"/>
</dbReference>
<evidence type="ECO:0000259" key="11">
    <source>
        <dbReference type="PROSITE" id="PS51755"/>
    </source>
</evidence>
<evidence type="ECO:0000256" key="8">
    <source>
        <dbReference type="PROSITE-ProRule" id="PRU00169"/>
    </source>
</evidence>
<dbReference type="GO" id="GO:0032993">
    <property type="term" value="C:protein-DNA complex"/>
    <property type="evidence" value="ECO:0007669"/>
    <property type="project" value="TreeGrafter"/>
</dbReference>
<dbReference type="Gene3D" id="1.10.10.10">
    <property type="entry name" value="Winged helix-like DNA-binding domain superfamily/Winged helix DNA-binding domain"/>
    <property type="match status" value="1"/>
</dbReference>
<feature type="DNA-binding region" description="OmpR/PhoB-type" evidence="9">
    <location>
        <begin position="124"/>
        <end position="218"/>
    </location>
</feature>
<protein>
    <submittedName>
        <fullName evidence="12">Two-component system response regulator QseB</fullName>
    </submittedName>
</protein>
<evidence type="ECO:0000256" key="6">
    <source>
        <dbReference type="ARBA" id="ARBA00023125"/>
    </source>
</evidence>
<sequence length="222" mass="24162">MRVLIVEDDPVLMNGLVVGLKIGGFSPEAVASLSDARIAIEAGGFLAIVLDIGLPDGSGLDLLHGIRRNGDTCPVLLLTARDQVADRIAGLDTGADDYMGKPFDLAELSARLRALLRRGEGRARSSIEWNGLVAFPDTMSGEHQGKAIKFSVREFALLQYLLERPGTIRSKAELEERLYGWNEEIESNAVEVHIHKLRGKLGARFIETVRGVGYRLALENGS</sequence>
<dbReference type="SUPFAM" id="SSF46894">
    <property type="entry name" value="C-terminal effector domain of the bipartite response regulators"/>
    <property type="match status" value="1"/>
</dbReference>
<name>A0A2W7NI30_9RHOB</name>
<feature type="domain" description="OmpR/PhoB-type" evidence="11">
    <location>
        <begin position="124"/>
        <end position="218"/>
    </location>
</feature>
<comment type="caution">
    <text evidence="12">The sequence shown here is derived from an EMBL/GenBank/DDBJ whole genome shotgun (WGS) entry which is preliminary data.</text>
</comment>
<evidence type="ECO:0000259" key="10">
    <source>
        <dbReference type="PROSITE" id="PS50110"/>
    </source>
</evidence>
<comment type="subcellular location">
    <subcellularLocation>
        <location evidence="1">Cytoplasm</location>
    </subcellularLocation>
</comment>
<dbReference type="GO" id="GO:0005829">
    <property type="term" value="C:cytosol"/>
    <property type="evidence" value="ECO:0007669"/>
    <property type="project" value="TreeGrafter"/>
</dbReference>
<dbReference type="PROSITE" id="PS50110">
    <property type="entry name" value="RESPONSE_REGULATORY"/>
    <property type="match status" value="1"/>
</dbReference>
<dbReference type="PANTHER" id="PTHR48111">
    <property type="entry name" value="REGULATOR OF RPOS"/>
    <property type="match status" value="1"/>
</dbReference>
<dbReference type="InterPro" id="IPR001867">
    <property type="entry name" value="OmpR/PhoB-type_DNA-bd"/>
</dbReference>
<feature type="domain" description="Response regulatory" evidence="10">
    <location>
        <begin position="2"/>
        <end position="116"/>
    </location>
</feature>
<dbReference type="GO" id="GO:0006355">
    <property type="term" value="P:regulation of DNA-templated transcription"/>
    <property type="evidence" value="ECO:0007669"/>
    <property type="project" value="InterPro"/>
</dbReference>
<dbReference type="InterPro" id="IPR011006">
    <property type="entry name" value="CheY-like_superfamily"/>
</dbReference>
<dbReference type="Gene3D" id="6.10.250.690">
    <property type="match status" value="1"/>
</dbReference>
<evidence type="ECO:0000256" key="5">
    <source>
        <dbReference type="ARBA" id="ARBA00023015"/>
    </source>
</evidence>
<dbReference type="Pfam" id="PF00486">
    <property type="entry name" value="Trans_reg_C"/>
    <property type="match status" value="1"/>
</dbReference>
<dbReference type="EMBL" id="QKZL01000022">
    <property type="protein sequence ID" value="PZX12806.1"/>
    <property type="molecule type" value="Genomic_DNA"/>
</dbReference>
<dbReference type="SMART" id="SM00862">
    <property type="entry name" value="Trans_reg_C"/>
    <property type="match status" value="1"/>
</dbReference>
<keyword evidence="3 8" id="KW-0597">Phosphoprotein</keyword>
<dbReference type="Gene3D" id="3.40.50.2300">
    <property type="match status" value="1"/>
</dbReference>
<keyword evidence="4" id="KW-0902">Two-component regulatory system</keyword>
<keyword evidence="7" id="KW-0804">Transcription</keyword>
<dbReference type="AlphaFoldDB" id="A0A2W7NI30"/>
<evidence type="ECO:0000256" key="3">
    <source>
        <dbReference type="ARBA" id="ARBA00022553"/>
    </source>
</evidence>
<dbReference type="InterPro" id="IPR016032">
    <property type="entry name" value="Sig_transdc_resp-reg_C-effctor"/>
</dbReference>
<keyword evidence="6 9" id="KW-0238">DNA-binding</keyword>
<proteinExistence type="predicted"/>
<evidence type="ECO:0000313" key="12">
    <source>
        <dbReference type="EMBL" id="PZX12806.1"/>
    </source>
</evidence>